<feature type="region of interest" description="Disordered" evidence="1">
    <location>
        <begin position="75"/>
        <end position="106"/>
    </location>
</feature>
<reference evidence="2" key="2">
    <citation type="submission" date="2014-07" db="EMBL/GenBank/DDBJ databases">
        <authorList>
            <person name="Hull J."/>
        </authorList>
    </citation>
    <scope>NUCLEOTIDE SEQUENCE</scope>
</reference>
<evidence type="ECO:0000313" key="2">
    <source>
        <dbReference type="EMBL" id="JAG05701.1"/>
    </source>
</evidence>
<reference evidence="3" key="3">
    <citation type="journal article" date="2016" name="Gigascience">
        <title>De novo construction of an expanded transcriptome assembly for the western tarnished plant bug, Lygus hesperus.</title>
        <authorList>
            <person name="Tassone E.E."/>
            <person name="Geib S.M."/>
            <person name="Hall B."/>
            <person name="Fabrick J.A."/>
            <person name="Brent C.S."/>
            <person name="Hull J.J."/>
        </authorList>
    </citation>
    <scope>NUCLEOTIDE SEQUENCE</scope>
</reference>
<organism evidence="2">
    <name type="scientific">Lygus hesperus</name>
    <name type="common">Western plant bug</name>
    <dbReference type="NCBI Taxonomy" id="30085"/>
    <lineage>
        <taxon>Eukaryota</taxon>
        <taxon>Metazoa</taxon>
        <taxon>Ecdysozoa</taxon>
        <taxon>Arthropoda</taxon>
        <taxon>Hexapoda</taxon>
        <taxon>Insecta</taxon>
        <taxon>Pterygota</taxon>
        <taxon>Neoptera</taxon>
        <taxon>Paraneoptera</taxon>
        <taxon>Hemiptera</taxon>
        <taxon>Heteroptera</taxon>
        <taxon>Panheteroptera</taxon>
        <taxon>Cimicomorpha</taxon>
        <taxon>Miridae</taxon>
        <taxon>Mirini</taxon>
        <taxon>Lygus</taxon>
    </lineage>
</organism>
<reference evidence="2" key="1">
    <citation type="journal article" date="2014" name="PLoS ONE">
        <title>Transcriptome-Based Identification of ABC Transporters in the Western Tarnished Plant Bug Lygus hesperus.</title>
        <authorList>
            <person name="Hull J.J."/>
            <person name="Chaney K."/>
            <person name="Geib S.M."/>
            <person name="Fabrick J.A."/>
            <person name="Brent C.S."/>
            <person name="Walsh D."/>
            <person name="Lavine L.C."/>
        </authorList>
    </citation>
    <scope>NUCLEOTIDE SEQUENCE</scope>
</reference>
<accession>A0A0A9WE88</accession>
<protein>
    <submittedName>
        <fullName evidence="2">Aerobic cobaltochelatase subunit CobT</fullName>
    </submittedName>
</protein>
<sequence length="106" mass="11404">CVCVCVYCKDKHIHLLSKTNMIENNNNSISCKGSETCVLHFPSKQATTCTSDNVPKNINECESNEVEWVSGSTDTADVHGVGLSDESDSTAPTPAHAKSISSPQYI</sequence>
<gene>
    <name evidence="2" type="primary">cobT_2</name>
    <name evidence="2" type="ORF">CM83_17496</name>
    <name evidence="3" type="ORF">g.11063</name>
</gene>
<name>A0A0A9WE88_LYGHE</name>
<dbReference type="EMBL" id="GDHC01011723">
    <property type="protein sequence ID" value="JAQ06906.1"/>
    <property type="molecule type" value="Transcribed_RNA"/>
</dbReference>
<evidence type="ECO:0000256" key="1">
    <source>
        <dbReference type="SAM" id="MobiDB-lite"/>
    </source>
</evidence>
<feature type="non-terminal residue" evidence="2">
    <location>
        <position position="1"/>
    </location>
</feature>
<proteinExistence type="predicted"/>
<evidence type="ECO:0000313" key="3">
    <source>
        <dbReference type="EMBL" id="JAQ06906.1"/>
    </source>
</evidence>
<dbReference type="EMBL" id="GBHO01037903">
    <property type="protein sequence ID" value="JAG05701.1"/>
    <property type="molecule type" value="Transcribed_RNA"/>
</dbReference>
<dbReference type="AlphaFoldDB" id="A0A0A9WE88"/>